<sequence length="131" mass="15614">MINIHFFQDHNNQNIDHGNQRKYQMLLNKSKNNINKFHLIIHIDAFVHSKQQTGEHLVQIEGVTDVFRQQVESTHDVGVDIPVGNPNLPVQSFHVGPVHAVQYWVHYYQVYQFYFQDKNPNQWHQMNVHYI</sequence>
<reference evidence="1" key="1">
    <citation type="submission" date="2021-01" db="EMBL/GenBank/DDBJ databases">
        <authorList>
            <consortium name="Genoscope - CEA"/>
            <person name="William W."/>
        </authorList>
    </citation>
    <scope>NUCLEOTIDE SEQUENCE</scope>
</reference>
<accession>A0A8S1LCB4</accession>
<dbReference type="Proteomes" id="UP000692954">
    <property type="component" value="Unassembled WGS sequence"/>
</dbReference>
<proteinExistence type="predicted"/>
<gene>
    <name evidence="1" type="ORF">PSON_ATCC_30995.1.T0200350</name>
</gene>
<evidence type="ECO:0000313" key="2">
    <source>
        <dbReference type="Proteomes" id="UP000692954"/>
    </source>
</evidence>
<comment type="caution">
    <text evidence="1">The sequence shown here is derived from an EMBL/GenBank/DDBJ whole genome shotgun (WGS) entry which is preliminary data.</text>
</comment>
<protein>
    <submittedName>
        <fullName evidence="1">Uncharacterized protein</fullName>
    </submittedName>
</protein>
<evidence type="ECO:0000313" key="1">
    <source>
        <dbReference type="EMBL" id="CAD8065648.1"/>
    </source>
</evidence>
<name>A0A8S1LCB4_9CILI</name>
<dbReference type="EMBL" id="CAJJDN010000020">
    <property type="protein sequence ID" value="CAD8065648.1"/>
    <property type="molecule type" value="Genomic_DNA"/>
</dbReference>
<organism evidence="1 2">
    <name type="scientific">Paramecium sonneborni</name>
    <dbReference type="NCBI Taxonomy" id="65129"/>
    <lineage>
        <taxon>Eukaryota</taxon>
        <taxon>Sar</taxon>
        <taxon>Alveolata</taxon>
        <taxon>Ciliophora</taxon>
        <taxon>Intramacronucleata</taxon>
        <taxon>Oligohymenophorea</taxon>
        <taxon>Peniculida</taxon>
        <taxon>Parameciidae</taxon>
        <taxon>Paramecium</taxon>
    </lineage>
</organism>
<dbReference type="AlphaFoldDB" id="A0A8S1LCB4"/>
<keyword evidence="2" id="KW-1185">Reference proteome</keyword>